<dbReference type="Proteomes" id="UP000440578">
    <property type="component" value="Unassembled WGS sequence"/>
</dbReference>
<comment type="caution">
    <text evidence="4">The sequence shown here is derived from an EMBL/GenBank/DDBJ whole genome shotgun (WGS) entry which is preliminary data.</text>
</comment>
<evidence type="ECO:0000259" key="3">
    <source>
        <dbReference type="Pfam" id="PF12026"/>
    </source>
</evidence>
<keyword evidence="5" id="KW-1185">Reference proteome</keyword>
<feature type="domain" description="CAS family C-terminal" evidence="3">
    <location>
        <begin position="21"/>
        <end position="138"/>
    </location>
</feature>
<evidence type="ECO:0000256" key="2">
    <source>
        <dbReference type="SAM" id="MobiDB-lite"/>
    </source>
</evidence>
<accession>A0A6A4VF42</accession>
<evidence type="ECO:0000313" key="4">
    <source>
        <dbReference type="EMBL" id="KAF0291779.1"/>
    </source>
</evidence>
<proteinExistence type="predicted"/>
<sequence length="154" mass="16499">MTTEPENYTRNPAIDGDPLSSFQRSQSGCHRRQLREALGQLMRAAHDRQPVSVLPALCKFVVLSAHRLVMVGDEVGAAAGDCSAGWRTLTASDQLFVALRRTLSATKAAAAGDKNDSCEAVREMADATQVLAEAAAALDRHVNQYCAAREGDLS</sequence>
<dbReference type="OrthoDB" id="10064600at2759"/>
<reference evidence="4 5" key="1">
    <citation type="submission" date="2019-07" db="EMBL/GenBank/DDBJ databases">
        <title>Draft genome assembly of a fouling barnacle, Amphibalanus amphitrite (Darwin, 1854): The first reference genome for Thecostraca.</title>
        <authorList>
            <person name="Kim W."/>
        </authorList>
    </citation>
    <scope>NUCLEOTIDE SEQUENCE [LARGE SCALE GENOMIC DNA]</scope>
    <source>
        <strain evidence="4">SNU_AA5</strain>
        <tissue evidence="4">Soma without cirri and trophi</tissue>
    </source>
</reference>
<dbReference type="PANTHER" id="PTHR10654:SF18">
    <property type="entry name" value="IP17195P"/>
    <property type="match status" value="1"/>
</dbReference>
<dbReference type="Pfam" id="PF12026">
    <property type="entry name" value="CAS_C"/>
    <property type="match status" value="1"/>
</dbReference>
<feature type="compositionally biased region" description="Polar residues" evidence="2">
    <location>
        <begin position="1"/>
        <end position="10"/>
    </location>
</feature>
<dbReference type="InterPro" id="IPR037362">
    <property type="entry name" value="CAS_fam"/>
</dbReference>
<evidence type="ECO:0000256" key="1">
    <source>
        <dbReference type="ARBA" id="ARBA00022553"/>
    </source>
</evidence>
<dbReference type="GO" id="GO:0016477">
    <property type="term" value="P:cell migration"/>
    <property type="evidence" value="ECO:0007669"/>
    <property type="project" value="TreeGrafter"/>
</dbReference>
<dbReference type="InterPro" id="IPR021901">
    <property type="entry name" value="CAS_C"/>
</dbReference>
<dbReference type="AlphaFoldDB" id="A0A6A4VF42"/>
<dbReference type="GO" id="GO:0007169">
    <property type="term" value="P:cell surface receptor protein tyrosine kinase signaling pathway"/>
    <property type="evidence" value="ECO:0007669"/>
    <property type="project" value="TreeGrafter"/>
</dbReference>
<protein>
    <submittedName>
        <fullName evidence="4">Embryonal Fyn-associated substrate</fullName>
    </submittedName>
</protein>
<dbReference type="EMBL" id="VIIS01001856">
    <property type="protein sequence ID" value="KAF0291779.1"/>
    <property type="molecule type" value="Genomic_DNA"/>
</dbReference>
<dbReference type="GO" id="GO:0005886">
    <property type="term" value="C:plasma membrane"/>
    <property type="evidence" value="ECO:0007669"/>
    <property type="project" value="TreeGrafter"/>
</dbReference>
<keyword evidence="1" id="KW-0597">Phosphoprotein</keyword>
<organism evidence="4 5">
    <name type="scientific">Amphibalanus amphitrite</name>
    <name type="common">Striped barnacle</name>
    <name type="synonym">Balanus amphitrite</name>
    <dbReference type="NCBI Taxonomy" id="1232801"/>
    <lineage>
        <taxon>Eukaryota</taxon>
        <taxon>Metazoa</taxon>
        <taxon>Ecdysozoa</taxon>
        <taxon>Arthropoda</taxon>
        <taxon>Crustacea</taxon>
        <taxon>Multicrustacea</taxon>
        <taxon>Cirripedia</taxon>
        <taxon>Thoracica</taxon>
        <taxon>Thoracicalcarea</taxon>
        <taxon>Balanomorpha</taxon>
        <taxon>Balanoidea</taxon>
        <taxon>Balanidae</taxon>
        <taxon>Amphibalaninae</taxon>
        <taxon>Amphibalanus</taxon>
    </lineage>
</organism>
<evidence type="ECO:0000313" key="5">
    <source>
        <dbReference type="Proteomes" id="UP000440578"/>
    </source>
</evidence>
<dbReference type="GO" id="GO:0005737">
    <property type="term" value="C:cytoplasm"/>
    <property type="evidence" value="ECO:0007669"/>
    <property type="project" value="TreeGrafter"/>
</dbReference>
<feature type="region of interest" description="Disordered" evidence="2">
    <location>
        <begin position="1"/>
        <end position="26"/>
    </location>
</feature>
<dbReference type="Gene3D" id="1.20.120.230">
    <property type="entry name" value="Alpha-catenin/vinculin-like"/>
    <property type="match status" value="1"/>
</dbReference>
<gene>
    <name evidence="4" type="primary">EFS</name>
    <name evidence="4" type="ORF">FJT64_010167</name>
</gene>
<name>A0A6A4VF42_AMPAM</name>
<dbReference type="PANTHER" id="PTHR10654">
    <property type="entry name" value="CAS SCAFFOLDING PROTEIN"/>
    <property type="match status" value="1"/>
</dbReference>